<name>A0A7V4TXC7_CALAY</name>
<gene>
    <name evidence="3" type="ORF">ENK44_00755</name>
</gene>
<dbReference type="InterPro" id="IPR051043">
    <property type="entry name" value="Sulfatase_Mod_Factor_Kinase"/>
</dbReference>
<accession>A0A7V4TXC7</accession>
<dbReference type="PANTHER" id="PTHR23150:SF19">
    <property type="entry name" value="FORMYLGLYCINE-GENERATING ENZYME"/>
    <property type="match status" value="1"/>
</dbReference>
<sequence>MKRAYFIFTLLALAFLTGCSAQQTMDEKGVPYVDTGVNSEAWALVPAGAFLKGQHEHETMINYDYEIMVTDVTNAQYARFLNEAKEKGFIKIRNDSVLVYYPGDPFDHYKHEIEVPAGDKICIPLNQAGQRILYDGNTFTVESGYENHPMVMVSWFGAWAYAKFYGWRLPTENEWEKAARGEDNRVYPWGNEIHYNQANYYSSRNLLQKLFGKRIITTPVGYYNGKKYGDYQTMDARSPYGLYDMAGNVWQWCGDDYPYTHLRYMRGGSEANYEYNLRVWARNSAGPDFYSINIGFRCARDVTHDDEQEQEGIE</sequence>
<reference evidence="3" key="1">
    <citation type="journal article" date="2020" name="mSystems">
        <title>Genome- and Community-Level Interaction Insights into Carbon Utilization and Element Cycling Functions of Hydrothermarchaeota in Hydrothermal Sediment.</title>
        <authorList>
            <person name="Zhou Z."/>
            <person name="Liu Y."/>
            <person name="Xu W."/>
            <person name="Pan J."/>
            <person name="Luo Z.H."/>
            <person name="Li M."/>
        </authorList>
    </citation>
    <scope>NUCLEOTIDE SEQUENCE [LARGE SCALE GENOMIC DNA]</scope>
    <source>
        <strain evidence="3">HyVt-577</strain>
    </source>
</reference>
<organism evidence="3">
    <name type="scientific">Caldithrix abyssi</name>
    <dbReference type="NCBI Taxonomy" id="187145"/>
    <lineage>
        <taxon>Bacteria</taxon>
        <taxon>Pseudomonadati</taxon>
        <taxon>Calditrichota</taxon>
        <taxon>Calditrichia</taxon>
        <taxon>Calditrichales</taxon>
        <taxon>Calditrichaceae</taxon>
        <taxon>Caldithrix</taxon>
    </lineage>
</organism>
<keyword evidence="1" id="KW-0732">Signal</keyword>
<protein>
    <recommendedName>
        <fullName evidence="2">Sulfatase-modifying factor enzyme-like domain-containing protein</fullName>
    </recommendedName>
</protein>
<dbReference type="Pfam" id="PF03781">
    <property type="entry name" value="FGE-sulfatase"/>
    <property type="match status" value="1"/>
</dbReference>
<dbReference type="InterPro" id="IPR016187">
    <property type="entry name" value="CTDL_fold"/>
</dbReference>
<dbReference type="GO" id="GO:0120147">
    <property type="term" value="F:formylglycine-generating oxidase activity"/>
    <property type="evidence" value="ECO:0007669"/>
    <property type="project" value="TreeGrafter"/>
</dbReference>
<feature type="signal peptide" evidence="1">
    <location>
        <begin position="1"/>
        <end position="21"/>
    </location>
</feature>
<feature type="chain" id="PRO_5031416438" description="Sulfatase-modifying factor enzyme-like domain-containing protein" evidence="1">
    <location>
        <begin position="22"/>
        <end position="314"/>
    </location>
</feature>
<dbReference type="PANTHER" id="PTHR23150">
    <property type="entry name" value="SULFATASE MODIFYING FACTOR 1, 2"/>
    <property type="match status" value="1"/>
</dbReference>
<dbReference type="SUPFAM" id="SSF56436">
    <property type="entry name" value="C-type lectin-like"/>
    <property type="match status" value="1"/>
</dbReference>
<comment type="caution">
    <text evidence="3">The sequence shown here is derived from an EMBL/GenBank/DDBJ whole genome shotgun (WGS) entry which is preliminary data.</text>
</comment>
<evidence type="ECO:0000259" key="2">
    <source>
        <dbReference type="Pfam" id="PF03781"/>
    </source>
</evidence>
<feature type="domain" description="Sulfatase-modifying factor enzyme-like" evidence="2">
    <location>
        <begin position="43"/>
        <end position="300"/>
    </location>
</feature>
<dbReference type="PROSITE" id="PS51257">
    <property type="entry name" value="PROKAR_LIPOPROTEIN"/>
    <property type="match status" value="1"/>
</dbReference>
<dbReference type="Proteomes" id="UP000885779">
    <property type="component" value="Unassembled WGS sequence"/>
</dbReference>
<dbReference type="Gene3D" id="3.90.1580.10">
    <property type="entry name" value="paralog of FGE (formylglycine-generating enzyme)"/>
    <property type="match status" value="1"/>
</dbReference>
<dbReference type="EMBL" id="DRQG01000010">
    <property type="protein sequence ID" value="HGY54205.1"/>
    <property type="molecule type" value="Genomic_DNA"/>
</dbReference>
<dbReference type="InterPro" id="IPR005532">
    <property type="entry name" value="SUMF_dom"/>
</dbReference>
<evidence type="ECO:0000256" key="1">
    <source>
        <dbReference type="SAM" id="SignalP"/>
    </source>
</evidence>
<dbReference type="AlphaFoldDB" id="A0A7V4TXC7"/>
<evidence type="ECO:0000313" key="3">
    <source>
        <dbReference type="EMBL" id="HGY54205.1"/>
    </source>
</evidence>
<dbReference type="InterPro" id="IPR042095">
    <property type="entry name" value="SUMF_sf"/>
</dbReference>
<proteinExistence type="predicted"/>